<dbReference type="PANTHER" id="PTHR12149">
    <property type="entry name" value="FRUCTOSAMINE 3 KINASE-RELATED PROTEIN"/>
    <property type="match status" value="1"/>
</dbReference>
<keyword evidence="4" id="KW-1185">Reference proteome</keyword>
<dbReference type="InterPro" id="IPR016477">
    <property type="entry name" value="Fructo-/Ketosamine-3-kinase"/>
</dbReference>
<dbReference type="OrthoDB" id="5772781at2759"/>
<evidence type="ECO:0000313" key="4">
    <source>
        <dbReference type="Proteomes" id="UP000799779"/>
    </source>
</evidence>
<evidence type="ECO:0000313" key="3">
    <source>
        <dbReference type="EMBL" id="KAF1999062.1"/>
    </source>
</evidence>
<dbReference type="GO" id="GO:0102193">
    <property type="term" value="F:protein-ribulosamine 3-kinase activity"/>
    <property type="evidence" value="ECO:0007669"/>
    <property type="project" value="UniProtKB-EC"/>
</dbReference>
<dbReference type="Proteomes" id="UP000799779">
    <property type="component" value="Unassembled WGS sequence"/>
</dbReference>
<name>A0A6A5WBL0_9PLEO</name>
<dbReference type="EMBL" id="ML977599">
    <property type="protein sequence ID" value="KAF1999062.1"/>
    <property type="molecule type" value="Genomic_DNA"/>
</dbReference>
<dbReference type="EC" id="2.7.1.172" evidence="1"/>
<sequence length="253" mass="28631">MPELIPKPVGYGKYKEANLLTYFYMSEFVDMDVTTVPDPAEFTAKLAFLHKNRVSPIGNWADFYRNLFLGVCRLDLETNGSWIELERAIDLVVNKIIPRLLGVLQQDGQSIKPCIIHGDLWEGNMGINKETGESLLFDASSFFAQNEMELGHWRCKFSSVFRAKKQARHYMKHYPAADPAEEFDDQNRLYSIKGAINYSTGHPGSGLKKTAYNSMCYLCEKYAPIDGIDKYYPQIDPTIPGVCIAPHLAEGLT</sequence>
<comment type="catalytic activity">
    <reaction evidence="2">
        <text>N(6)-D-ribulosyl-L-lysyl-[protein] + ATP = N(6)-(3-O-phospho-D-ribulosyl)-L-lysyl-[protein] + ADP + H(+)</text>
        <dbReference type="Rhea" id="RHEA:48432"/>
        <dbReference type="Rhea" id="RHEA-COMP:12103"/>
        <dbReference type="Rhea" id="RHEA-COMP:12104"/>
        <dbReference type="ChEBI" id="CHEBI:15378"/>
        <dbReference type="ChEBI" id="CHEBI:30616"/>
        <dbReference type="ChEBI" id="CHEBI:90418"/>
        <dbReference type="ChEBI" id="CHEBI:90420"/>
        <dbReference type="ChEBI" id="CHEBI:456216"/>
        <dbReference type="EC" id="2.7.1.172"/>
    </reaction>
    <physiologicalReaction direction="left-to-right" evidence="2">
        <dbReference type="Rhea" id="RHEA:48433"/>
    </physiologicalReaction>
</comment>
<dbReference type="AlphaFoldDB" id="A0A6A5WBL0"/>
<proteinExistence type="predicted"/>
<dbReference type="PANTHER" id="PTHR12149:SF8">
    <property type="entry name" value="PROTEIN-RIBULOSAMINE 3-KINASE"/>
    <property type="match status" value="1"/>
</dbReference>
<reference evidence="3" key="1">
    <citation type="journal article" date="2020" name="Stud. Mycol.">
        <title>101 Dothideomycetes genomes: a test case for predicting lifestyles and emergence of pathogens.</title>
        <authorList>
            <person name="Haridas S."/>
            <person name="Albert R."/>
            <person name="Binder M."/>
            <person name="Bloem J."/>
            <person name="Labutti K."/>
            <person name="Salamov A."/>
            <person name="Andreopoulos B."/>
            <person name="Baker S."/>
            <person name="Barry K."/>
            <person name="Bills G."/>
            <person name="Bluhm B."/>
            <person name="Cannon C."/>
            <person name="Castanera R."/>
            <person name="Culley D."/>
            <person name="Daum C."/>
            <person name="Ezra D."/>
            <person name="Gonzalez J."/>
            <person name="Henrissat B."/>
            <person name="Kuo A."/>
            <person name="Liang C."/>
            <person name="Lipzen A."/>
            <person name="Lutzoni F."/>
            <person name="Magnuson J."/>
            <person name="Mondo S."/>
            <person name="Nolan M."/>
            <person name="Ohm R."/>
            <person name="Pangilinan J."/>
            <person name="Park H.-J."/>
            <person name="Ramirez L."/>
            <person name="Alfaro M."/>
            <person name="Sun H."/>
            <person name="Tritt A."/>
            <person name="Yoshinaga Y."/>
            <person name="Zwiers L.-H."/>
            <person name="Turgeon B."/>
            <person name="Goodwin S."/>
            <person name="Spatafora J."/>
            <person name="Crous P."/>
            <person name="Grigoriev I."/>
        </authorList>
    </citation>
    <scope>NUCLEOTIDE SEQUENCE</scope>
    <source>
        <strain evidence="3">CBS 123094</strain>
    </source>
</reference>
<dbReference type="Gene3D" id="3.90.1200.10">
    <property type="match status" value="1"/>
</dbReference>
<evidence type="ECO:0000256" key="2">
    <source>
        <dbReference type="ARBA" id="ARBA00048655"/>
    </source>
</evidence>
<dbReference type="Pfam" id="PF03881">
    <property type="entry name" value="Fructosamin_kin"/>
    <property type="match status" value="1"/>
</dbReference>
<organism evidence="3 4">
    <name type="scientific">Amniculicola lignicola CBS 123094</name>
    <dbReference type="NCBI Taxonomy" id="1392246"/>
    <lineage>
        <taxon>Eukaryota</taxon>
        <taxon>Fungi</taxon>
        <taxon>Dikarya</taxon>
        <taxon>Ascomycota</taxon>
        <taxon>Pezizomycotina</taxon>
        <taxon>Dothideomycetes</taxon>
        <taxon>Pleosporomycetidae</taxon>
        <taxon>Pleosporales</taxon>
        <taxon>Amniculicolaceae</taxon>
        <taxon>Amniculicola</taxon>
    </lineage>
</organism>
<evidence type="ECO:0000256" key="1">
    <source>
        <dbReference type="ARBA" id="ARBA00011961"/>
    </source>
</evidence>
<protein>
    <recommendedName>
        <fullName evidence="1">protein-ribulosamine 3-kinase</fullName>
        <ecNumber evidence="1">2.7.1.172</ecNumber>
    </recommendedName>
</protein>
<gene>
    <name evidence="3" type="ORF">P154DRAFT_577449</name>
</gene>
<accession>A0A6A5WBL0</accession>
<dbReference type="InterPro" id="IPR011009">
    <property type="entry name" value="Kinase-like_dom_sf"/>
</dbReference>
<dbReference type="SUPFAM" id="SSF56112">
    <property type="entry name" value="Protein kinase-like (PK-like)"/>
    <property type="match status" value="1"/>
</dbReference>